<feature type="region of interest" description="Disordered" evidence="1">
    <location>
        <begin position="158"/>
        <end position="348"/>
    </location>
</feature>
<gene>
    <name evidence="3" type="ORF">g.123966</name>
</gene>
<sequence>MLLIRLVLCVICPAALSSNVHSVLPESDDRKINDGDEYGVRNYVSDHELPRDVPTRVKIVGDLGTPPPSVQLDFVPKQTYVQVRRYDAVKRLPQEAAMEEAATSEEVANAPRLREVVTHKKTQEVYEEQGYEDAGYDHGGSKKLKIEEEVKDNQSVEVFGPKNSSSRNVEETKDHVATVTPSGRGTWSRHKTTTGKKTRYEDDGDKRKVIINDSSPISEKSSGNYSKFDGGKIIVVQNLTQSEKKDSKNEGAESRRVPSFSKTRDNVEPTTYRPIMRHDSSRNTVKQNKNDYTNRTRSRPRKHHESDVQKSQTDVIGSYDNSPWIPISPPTDYKRNNNVNKKPVKSKMNSELHELNGHATKYGYSINHDTQPYQYIFPTDLLAPGPSNKPDRNLRPKLENVGVINKKPQISPYSNYEFIPQTNYDGSAINSKHKKIKKSSGENLSFDTINLPSNNFKTGITHNINKQNGSALNQRNKNKTVQSGSLENFNINIKPEIHQEKKKKNYRDIETELGNRGNSGSRYTSSIVQDISPHKIYDAPFITRLKKNNYDSRGDPTIRVYPKYELYPNYQNMQHHLNDESHHGQKPLNNINIRHANIESNSSPPSHNIKLDSSRLSEYSKFNNQPKNIYKQLDEASGNWDNYPKTKGQTSQLSEDNYSKFNKGDGYPTFESNKRFEGSGTKSSSIYRLIPYEKSVKMNNPYSYVYHDDHYPSGSRYSGVKIEITTQSPKLNERNVYWNSRHPHLPKDSIKNTEDLRGRDKSEYENTRHVENLTLAHFSGLHKSGSNRPLPIQYNERVNNLAKLLNDNYPRRTRRDLEVINIASSGTTTEIPVDTVVYPHYKKAPKQSALRYATNPILTPRKTAGGMEFYASTDNVRCTDMSAPTDIVPKRTEDGEWKGEPSNKDPRVDALGDKIGCFKTKYFGSDPLDNPIFKEKDVGFPDVLFSVKKPPEKEEDGIQPGKPHVDWNFADELISDHWFPTKDVRTRR</sequence>
<feature type="compositionally biased region" description="Basic and acidic residues" evidence="1">
    <location>
        <begin position="198"/>
        <end position="210"/>
    </location>
</feature>
<reference evidence="3" key="1">
    <citation type="submission" date="2018-04" db="EMBL/GenBank/DDBJ databases">
        <title>Transcriptome of Schizaphis graminum biotype I.</title>
        <authorList>
            <person name="Scully E.D."/>
            <person name="Geib S.M."/>
            <person name="Palmer N.A."/>
            <person name="Koch K."/>
            <person name="Bradshaw J."/>
            <person name="Heng-Moss T."/>
            <person name="Sarath G."/>
        </authorList>
    </citation>
    <scope>NUCLEOTIDE SEQUENCE</scope>
</reference>
<feature type="region of interest" description="Disordered" evidence="1">
    <location>
        <begin position="881"/>
        <end position="908"/>
    </location>
</feature>
<feature type="compositionally biased region" description="Polar residues" evidence="1">
    <location>
        <begin position="212"/>
        <end position="225"/>
    </location>
</feature>
<feature type="signal peptide" evidence="2">
    <location>
        <begin position="1"/>
        <end position="17"/>
    </location>
</feature>
<proteinExistence type="predicted"/>
<accession>A0A2S2NUW7</accession>
<keyword evidence="2" id="KW-0732">Signal</keyword>
<dbReference type="EMBL" id="GGMR01008382">
    <property type="protein sequence ID" value="MBY21001.1"/>
    <property type="molecule type" value="Transcribed_RNA"/>
</dbReference>
<name>A0A2S2NUW7_SCHGA</name>
<feature type="compositionally biased region" description="Basic and acidic residues" evidence="1">
    <location>
        <begin position="888"/>
        <end position="908"/>
    </location>
</feature>
<dbReference type="AlphaFoldDB" id="A0A2S2NUW7"/>
<organism evidence="3">
    <name type="scientific">Schizaphis graminum</name>
    <name type="common">Green bug aphid</name>
    <dbReference type="NCBI Taxonomy" id="13262"/>
    <lineage>
        <taxon>Eukaryota</taxon>
        <taxon>Metazoa</taxon>
        <taxon>Ecdysozoa</taxon>
        <taxon>Arthropoda</taxon>
        <taxon>Hexapoda</taxon>
        <taxon>Insecta</taxon>
        <taxon>Pterygota</taxon>
        <taxon>Neoptera</taxon>
        <taxon>Paraneoptera</taxon>
        <taxon>Hemiptera</taxon>
        <taxon>Sternorrhyncha</taxon>
        <taxon>Aphidomorpha</taxon>
        <taxon>Aphidoidea</taxon>
        <taxon>Aphididae</taxon>
        <taxon>Aphidini</taxon>
        <taxon>Schizaphis</taxon>
    </lineage>
</organism>
<feature type="compositionally biased region" description="Basic and acidic residues" evidence="1">
    <location>
        <begin position="242"/>
        <end position="267"/>
    </location>
</feature>
<evidence type="ECO:0000256" key="1">
    <source>
        <dbReference type="SAM" id="MobiDB-lite"/>
    </source>
</evidence>
<evidence type="ECO:0000313" key="3">
    <source>
        <dbReference type="EMBL" id="MBY21001.1"/>
    </source>
</evidence>
<protein>
    <submittedName>
        <fullName evidence="3">Uncharacterized protein</fullName>
    </submittedName>
</protein>
<feature type="compositionally biased region" description="Low complexity" evidence="1">
    <location>
        <begin position="336"/>
        <end position="347"/>
    </location>
</feature>
<feature type="compositionally biased region" description="Polar residues" evidence="1">
    <location>
        <begin position="309"/>
        <end position="321"/>
    </location>
</feature>
<feature type="chain" id="PRO_5015721479" evidence="2">
    <location>
        <begin position="18"/>
        <end position="988"/>
    </location>
</feature>
<feature type="compositionally biased region" description="Basic residues" evidence="1">
    <location>
        <begin position="187"/>
        <end position="197"/>
    </location>
</feature>
<evidence type="ECO:0000256" key="2">
    <source>
        <dbReference type="SAM" id="SignalP"/>
    </source>
</evidence>